<evidence type="ECO:0000313" key="7">
    <source>
        <dbReference type="EMBL" id="MDN3920054.1"/>
    </source>
</evidence>
<keyword evidence="8" id="KW-1185">Reference proteome</keyword>
<dbReference type="Gene3D" id="1.10.357.10">
    <property type="entry name" value="Tetracycline Repressor, domain 2"/>
    <property type="match status" value="1"/>
</dbReference>
<dbReference type="Pfam" id="PF16925">
    <property type="entry name" value="TetR_C_13"/>
    <property type="match status" value="1"/>
</dbReference>
<dbReference type="PANTHER" id="PTHR47506">
    <property type="entry name" value="TRANSCRIPTIONAL REGULATORY PROTEIN"/>
    <property type="match status" value="1"/>
</dbReference>
<comment type="caution">
    <text evidence="7">The sequence shown here is derived from an EMBL/GenBank/DDBJ whole genome shotgun (WGS) entry which is preliminary data.</text>
</comment>
<protein>
    <submittedName>
        <fullName evidence="7">TetR/AcrR family transcriptional regulator</fullName>
    </submittedName>
</protein>
<dbReference type="InterPro" id="IPR036271">
    <property type="entry name" value="Tet_transcr_reg_TetR-rel_C_sf"/>
</dbReference>
<dbReference type="Proteomes" id="UP001228044">
    <property type="component" value="Unassembled WGS sequence"/>
</dbReference>
<dbReference type="PROSITE" id="PS50977">
    <property type="entry name" value="HTH_TETR_2"/>
    <property type="match status" value="1"/>
</dbReference>
<organism evidence="7 8">
    <name type="scientific">Roseateles violae</name>
    <dbReference type="NCBI Taxonomy" id="3058042"/>
    <lineage>
        <taxon>Bacteria</taxon>
        <taxon>Pseudomonadati</taxon>
        <taxon>Pseudomonadota</taxon>
        <taxon>Betaproteobacteria</taxon>
        <taxon>Burkholderiales</taxon>
        <taxon>Sphaerotilaceae</taxon>
        <taxon>Roseateles</taxon>
    </lineage>
</organism>
<proteinExistence type="predicted"/>
<evidence type="ECO:0000259" key="6">
    <source>
        <dbReference type="PROSITE" id="PS50977"/>
    </source>
</evidence>
<dbReference type="Gene3D" id="1.10.10.60">
    <property type="entry name" value="Homeodomain-like"/>
    <property type="match status" value="1"/>
</dbReference>
<dbReference type="EMBL" id="JAUHHC010000002">
    <property type="protein sequence ID" value="MDN3920054.1"/>
    <property type="molecule type" value="Genomic_DNA"/>
</dbReference>
<reference evidence="7 8" key="1">
    <citation type="submission" date="2023-06" db="EMBL/GenBank/DDBJ databases">
        <title>Pelomonas sp. PFR6 16S ribosomal RNA gene Genome sequencing and assembly.</title>
        <authorList>
            <person name="Woo H."/>
        </authorList>
    </citation>
    <scope>NUCLEOTIDE SEQUENCE [LARGE SCALE GENOMIC DNA]</scope>
    <source>
        <strain evidence="7 8">PFR6</strain>
    </source>
</reference>
<dbReference type="InterPro" id="IPR023772">
    <property type="entry name" value="DNA-bd_HTH_TetR-type_CS"/>
</dbReference>
<dbReference type="PROSITE" id="PS01081">
    <property type="entry name" value="HTH_TETR_1"/>
    <property type="match status" value="1"/>
</dbReference>
<accession>A0ABT8DUR5</accession>
<sequence length="214" mass="22792">MEIEKTDSCKAAAKPRGRPLSFDRDQALEQAMHVFWQRGYEAASIAELTGAMGITAPSLYTAFGDKERLFLEAIERYATGPGGGYPRALEEEPTAYLAIKRCLEEAAEELTRPCHPPGCMVTMAATNCSVASAHIQAALAKRRAAADAGVRCRIEHGIQNGELPADTDAAALANFYATVFRGMSIQATDGASRESLLATAAAAMRAWPGVPQAS</sequence>
<gene>
    <name evidence="7" type="ORF">QWJ38_07150</name>
</gene>
<keyword evidence="3 5" id="KW-0238">DNA-binding</keyword>
<dbReference type="SUPFAM" id="SSF46689">
    <property type="entry name" value="Homeodomain-like"/>
    <property type="match status" value="1"/>
</dbReference>
<dbReference type="PANTHER" id="PTHR47506:SF1">
    <property type="entry name" value="HTH-TYPE TRANSCRIPTIONAL REGULATOR YJDC"/>
    <property type="match status" value="1"/>
</dbReference>
<keyword evidence="2" id="KW-0805">Transcription regulation</keyword>
<evidence type="ECO:0000256" key="4">
    <source>
        <dbReference type="ARBA" id="ARBA00023163"/>
    </source>
</evidence>
<dbReference type="InterPro" id="IPR011075">
    <property type="entry name" value="TetR_C"/>
</dbReference>
<evidence type="ECO:0000256" key="5">
    <source>
        <dbReference type="PROSITE-ProRule" id="PRU00335"/>
    </source>
</evidence>
<dbReference type="InterPro" id="IPR009057">
    <property type="entry name" value="Homeodomain-like_sf"/>
</dbReference>
<dbReference type="SUPFAM" id="SSF48498">
    <property type="entry name" value="Tetracyclin repressor-like, C-terminal domain"/>
    <property type="match status" value="1"/>
</dbReference>
<feature type="domain" description="HTH tetR-type" evidence="6">
    <location>
        <begin position="21"/>
        <end position="81"/>
    </location>
</feature>
<dbReference type="RefSeq" id="WP_290358372.1">
    <property type="nucleotide sequence ID" value="NZ_JAUHHC010000002.1"/>
</dbReference>
<keyword evidence="1" id="KW-0678">Repressor</keyword>
<evidence type="ECO:0000256" key="2">
    <source>
        <dbReference type="ARBA" id="ARBA00023015"/>
    </source>
</evidence>
<dbReference type="Pfam" id="PF00440">
    <property type="entry name" value="TetR_N"/>
    <property type="match status" value="1"/>
</dbReference>
<feature type="DNA-binding region" description="H-T-H motif" evidence="5">
    <location>
        <begin position="44"/>
        <end position="63"/>
    </location>
</feature>
<evidence type="ECO:0000256" key="3">
    <source>
        <dbReference type="ARBA" id="ARBA00023125"/>
    </source>
</evidence>
<name>A0ABT8DUR5_9BURK</name>
<keyword evidence="4" id="KW-0804">Transcription</keyword>
<evidence type="ECO:0000313" key="8">
    <source>
        <dbReference type="Proteomes" id="UP001228044"/>
    </source>
</evidence>
<evidence type="ECO:0000256" key="1">
    <source>
        <dbReference type="ARBA" id="ARBA00022491"/>
    </source>
</evidence>
<dbReference type="InterPro" id="IPR001647">
    <property type="entry name" value="HTH_TetR"/>
</dbReference>